<protein>
    <submittedName>
        <fullName evidence="1">Uncharacterized protein</fullName>
    </submittedName>
</protein>
<comment type="caution">
    <text evidence="1">The sequence shown here is derived from an EMBL/GenBank/DDBJ whole genome shotgun (WGS) entry which is preliminary data.</text>
</comment>
<gene>
    <name evidence="1" type="ORF">EZS27_016959</name>
</gene>
<dbReference type="EMBL" id="SNRY01000964">
    <property type="protein sequence ID" value="KAA6334753.1"/>
    <property type="molecule type" value="Genomic_DNA"/>
</dbReference>
<dbReference type="AlphaFoldDB" id="A0A5J4RNV7"/>
<reference evidence="1" key="1">
    <citation type="submission" date="2019-03" db="EMBL/GenBank/DDBJ databases">
        <title>Single cell metagenomics reveals metabolic interactions within the superorganism composed of flagellate Streblomastix strix and complex community of Bacteroidetes bacteria on its surface.</title>
        <authorList>
            <person name="Treitli S.C."/>
            <person name="Kolisko M."/>
            <person name="Husnik F."/>
            <person name="Keeling P."/>
            <person name="Hampl V."/>
        </authorList>
    </citation>
    <scope>NUCLEOTIDE SEQUENCE</scope>
    <source>
        <strain evidence="1">STM</strain>
    </source>
</reference>
<name>A0A5J4RNV7_9ZZZZ</name>
<accession>A0A5J4RNV7</accession>
<sequence length="75" mass="8943">MSNAIRLNEKCIGEFYTQPYYNSLLSGREKIERMDEPEVCREYNTDSKQEILDILKNEIRLCEKKVEEGEIRLNL</sequence>
<proteinExistence type="predicted"/>
<evidence type="ECO:0000313" key="1">
    <source>
        <dbReference type="EMBL" id="KAA6334753.1"/>
    </source>
</evidence>
<organism evidence="1">
    <name type="scientific">termite gut metagenome</name>
    <dbReference type="NCBI Taxonomy" id="433724"/>
    <lineage>
        <taxon>unclassified sequences</taxon>
        <taxon>metagenomes</taxon>
        <taxon>organismal metagenomes</taxon>
    </lineage>
</organism>